<dbReference type="InterPro" id="IPR011990">
    <property type="entry name" value="TPR-like_helical_dom_sf"/>
</dbReference>
<proteinExistence type="predicted"/>
<reference evidence="2" key="1">
    <citation type="journal article" date="2014" name="Int. J. Syst. Evol. Microbiol.">
        <title>Complete genome sequence of Corynebacterium casei LMG S-19264T (=DSM 44701T), isolated from a smear-ripened cheese.</title>
        <authorList>
            <consortium name="US DOE Joint Genome Institute (JGI-PGF)"/>
            <person name="Walter F."/>
            <person name="Albersmeier A."/>
            <person name="Kalinowski J."/>
            <person name="Ruckert C."/>
        </authorList>
    </citation>
    <scope>NUCLEOTIDE SEQUENCE</scope>
    <source>
        <strain evidence="2">CGMCC 1.15290</strain>
    </source>
</reference>
<gene>
    <name evidence="2" type="ORF">GCM10011379_18110</name>
</gene>
<evidence type="ECO:0008006" key="4">
    <source>
        <dbReference type="Google" id="ProtNLM"/>
    </source>
</evidence>
<dbReference type="InterPro" id="IPR050767">
    <property type="entry name" value="Sel1_AlgK"/>
</dbReference>
<dbReference type="RefSeq" id="WP_188951711.1">
    <property type="nucleotide sequence ID" value="NZ_BMIB01000002.1"/>
</dbReference>
<dbReference type="PANTHER" id="PTHR11102:SF160">
    <property type="entry name" value="ERAD-ASSOCIATED E3 UBIQUITIN-PROTEIN LIGASE COMPONENT HRD3"/>
    <property type="match status" value="1"/>
</dbReference>
<keyword evidence="1" id="KW-0732">Signal</keyword>
<evidence type="ECO:0000313" key="3">
    <source>
        <dbReference type="Proteomes" id="UP000627292"/>
    </source>
</evidence>
<name>A0A917IVI3_9BACT</name>
<comment type="caution">
    <text evidence="2">The sequence shown here is derived from an EMBL/GenBank/DDBJ whole genome shotgun (WGS) entry which is preliminary data.</text>
</comment>
<organism evidence="2 3">
    <name type="scientific">Filimonas zeae</name>
    <dbReference type="NCBI Taxonomy" id="1737353"/>
    <lineage>
        <taxon>Bacteria</taxon>
        <taxon>Pseudomonadati</taxon>
        <taxon>Bacteroidota</taxon>
        <taxon>Chitinophagia</taxon>
        <taxon>Chitinophagales</taxon>
        <taxon>Chitinophagaceae</taxon>
        <taxon>Filimonas</taxon>
    </lineage>
</organism>
<protein>
    <recommendedName>
        <fullName evidence="4">Sel1 repeat family protein</fullName>
    </recommendedName>
</protein>
<accession>A0A917IVI3</accession>
<reference evidence="2" key="2">
    <citation type="submission" date="2020-09" db="EMBL/GenBank/DDBJ databases">
        <authorList>
            <person name="Sun Q."/>
            <person name="Zhou Y."/>
        </authorList>
    </citation>
    <scope>NUCLEOTIDE SEQUENCE</scope>
    <source>
        <strain evidence="2">CGMCC 1.15290</strain>
    </source>
</reference>
<dbReference type="PANTHER" id="PTHR11102">
    <property type="entry name" value="SEL-1-LIKE PROTEIN"/>
    <property type="match status" value="1"/>
</dbReference>
<sequence length="548" mass="61053">MNMKWLLVPALLVTLQASGQATLAKLKYEEAEEAFQANDYASALKKLEETEKLLGSSNAKILYLRICAQAGQLKTDVYLNLEQVARLRKNTTEYLTKNDGVEGVEDKYKDVYKISERYKMVALPEQAFANIAKGNVADMEAIALANEDYSNFPKAYEWYSKAAARNSAMACARLAYMCMDGYGTTADADKAREWMDKAIAANHPSAYYTLYQWLSTGNSGYAKDSVKAMEYLRKSYEAALPGAQKGNVHMLFYAGRALLEGPEAERRKGWELLEKAVEKGDYDAAELLGIRAADGLYVTKDEAKAAEYYTLAAEKGSSSAEYRLGELYYVGMGGAPDFEKAREWFELSCDHGQMAAAYMLGVLYYKGMGVTADRARGIQYLELAGKRGYPSAWVTIGQLYYQGAGIAKDYAKTAYYLQQAAEAGDAEGIMQLAHVYSEGGNGLTQDFSKAALWYKKLADKDSTEAMYLYARLMYEGHTGKTSESIPWFTKAADKGHKESIQYMVEMYSNGKGDVKKDKKLAKEWQLRLMGKDPKERAQKLTGLLQGIM</sequence>
<feature type="signal peptide" evidence="1">
    <location>
        <begin position="1"/>
        <end position="19"/>
    </location>
</feature>
<evidence type="ECO:0000313" key="2">
    <source>
        <dbReference type="EMBL" id="GGH65208.1"/>
    </source>
</evidence>
<dbReference type="EMBL" id="BMIB01000002">
    <property type="protein sequence ID" value="GGH65208.1"/>
    <property type="molecule type" value="Genomic_DNA"/>
</dbReference>
<evidence type="ECO:0000256" key="1">
    <source>
        <dbReference type="SAM" id="SignalP"/>
    </source>
</evidence>
<dbReference type="Gene3D" id="1.25.40.10">
    <property type="entry name" value="Tetratricopeptide repeat domain"/>
    <property type="match status" value="1"/>
</dbReference>
<keyword evidence="3" id="KW-1185">Reference proteome</keyword>
<dbReference type="AlphaFoldDB" id="A0A917IVI3"/>
<dbReference type="Pfam" id="PF08238">
    <property type="entry name" value="Sel1"/>
    <property type="match status" value="11"/>
</dbReference>
<dbReference type="SMART" id="SM00671">
    <property type="entry name" value="SEL1"/>
    <property type="match status" value="11"/>
</dbReference>
<feature type="chain" id="PRO_5038123223" description="Sel1 repeat family protein" evidence="1">
    <location>
        <begin position="20"/>
        <end position="548"/>
    </location>
</feature>
<dbReference type="SUPFAM" id="SSF81901">
    <property type="entry name" value="HCP-like"/>
    <property type="match status" value="3"/>
</dbReference>
<dbReference type="InterPro" id="IPR006597">
    <property type="entry name" value="Sel1-like"/>
</dbReference>
<dbReference type="Proteomes" id="UP000627292">
    <property type="component" value="Unassembled WGS sequence"/>
</dbReference>